<evidence type="ECO:0000313" key="1">
    <source>
        <dbReference type="EMBL" id="KAG8595251.1"/>
    </source>
</evidence>
<dbReference type="Proteomes" id="UP000824782">
    <property type="component" value="Unassembled WGS sequence"/>
</dbReference>
<sequence>MLLHTYSSTDNIFIYTVPPIPFYKCISCYKSECCCFFQFWTMFLYVLIVCSTSIENRYNLNICKIKGTFTSVLSCCHGNLLIKHCRHIYSNLKNLNFRKKVKG</sequence>
<reference evidence="1" key="1">
    <citation type="thesis" date="2020" institute="ProQuest LLC" country="789 East Eisenhower Parkway, Ann Arbor, MI, USA">
        <title>Comparative Genomics and Chromosome Evolution.</title>
        <authorList>
            <person name="Mudd A.B."/>
        </authorList>
    </citation>
    <scope>NUCLEOTIDE SEQUENCE</scope>
    <source>
        <strain evidence="1">237g6f4</strain>
        <tissue evidence="1">Blood</tissue>
    </source>
</reference>
<organism evidence="1 2">
    <name type="scientific">Engystomops pustulosus</name>
    <name type="common">Tungara frog</name>
    <name type="synonym">Physalaemus pustulosus</name>
    <dbReference type="NCBI Taxonomy" id="76066"/>
    <lineage>
        <taxon>Eukaryota</taxon>
        <taxon>Metazoa</taxon>
        <taxon>Chordata</taxon>
        <taxon>Craniata</taxon>
        <taxon>Vertebrata</taxon>
        <taxon>Euteleostomi</taxon>
        <taxon>Amphibia</taxon>
        <taxon>Batrachia</taxon>
        <taxon>Anura</taxon>
        <taxon>Neobatrachia</taxon>
        <taxon>Hyloidea</taxon>
        <taxon>Leptodactylidae</taxon>
        <taxon>Leiuperinae</taxon>
        <taxon>Engystomops</taxon>
    </lineage>
</organism>
<keyword evidence="2" id="KW-1185">Reference proteome</keyword>
<proteinExistence type="predicted"/>
<comment type="caution">
    <text evidence="1">The sequence shown here is derived from an EMBL/GenBank/DDBJ whole genome shotgun (WGS) entry which is preliminary data.</text>
</comment>
<dbReference type="AlphaFoldDB" id="A0AAV7DER9"/>
<protein>
    <submittedName>
        <fullName evidence="1">Uncharacterized protein</fullName>
    </submittedName>
</protein>
<accession>A0AAV7DER9</accession>
<dbReference type="EMBL" id="WNYA01000001">
    <property type="protein sequence ID" value="KAG8595251.1"/>
    <property type="molecule type" value="Genomic_DNA"/>
</dbReference>
<name>A0AAV7DER9_ENGPU</name>
<gene>
    <name evidence="1" type="ORF">GDO81_001466</name>
</gene>
<evidence type="ECO:0000313" key="2">
    <source>
        <dbReference type="Proteomes" id="UP000824782"/>
    </source>
</evidence>